<protein>
    <submittedName>
        <fullName evidence="1">Uncharacterized protein</fullName>
    </submittedName>
</protein>
<dbReference type="CDD" id="cd04301">
    <property type="entry name" value="NAT_SF"/>
    <property type="match status" value="1"/>
</dbReference>
<proteinExistence type="predicted"/>
<keyword evidence="2" id="KW-1185">Reference proteome</keyword>
<dbReference type="RefSeq" id="WP_083342826.1">
    <property type="nucleotide sequence ID" value="NZ_CP048813.1"/>
</dbReference>
<evidence type="ECO:0000313" key="1">
    <source>
        <dbReference type="EMBL" id="SDH30817.1"/>
    </source>
</evidence>
<organism evidence="1 2">
    <name type="scientific">Rhodococcus triatomae</name>
    <dbReference type="NCBI Taxonomy" id="300028"/>
    <lineage>
        <taxon>Bacteria</taxon>
        <taxon>Bacillati</taxon>
        <taxon>Actinomycetota</taxon>
        <taxon>Actinomycetes</taxon>
        <taxon>Mycobacteriales</taxon>
        <taxon>Nocardiaceae</taxon>
        <taxon>Rhodococcus</taxon>
    </lineage>
</organism>
<dbReference type="Gene3D" id="3.40.630.30">
    <property type="match status" value="1"/>
</dbReference>
<dbReference type="SUPFAM" id="SSF55729">
    <property type="entry name" value="Acyl-CoA N-acyltransferases (Nat)"/>
    <property type="match status" value="1"/>
</dbReference>
<dbReference type="Proteomes" id="UP000183263">
    <property type="component" value="Unassembled WGS sequence"/>
</dbReference>
<dbReference type="InterPro" id="IPR000182">
    <property type="entry name" value="GNAT_dom"/>
</dbReference>
<sequence>MHVDRDDTRLHLADSGGAGRTAIDGALRGSPRELTLTEWTLSMSDRGSHVPAPPHPGLRVEHAAVASYELSHALYNAVGVTVCWTDRRTWQYTDWTKWVENPRVELWIGSVEGTPAGFFELLGHDDGSVEIVLFGLMPQFRGQGVGGSFLSACVEAAWRYRFDVTGRPGAGDGELVGEAQRVFLVTSTLDHPHAMKNYLARGFEVERSEEFEKLVPDPRASYLDLPFDPRDSDVGGR</sequence>
<dbReference type="OrthoDB" id="275336at2"/>
<gene>
    <name evidence="1" type="ORF">SAMN05444695_101825</name>
</gene>
<dbReference type="GO" id="GO:0016747">
    <property type="term" value="F:acyltransferase activity, transferring groups other than amino-acyl groups"/>
    <property type="evidence" value="ECO:0007669"/>
    <property type="project" value="InterPro"/>
</dbReference>
<name>A0A1G8BC60_9NOCA</name>
<dbReference type="EMBL" id="FNDN01000001">
    <property type="protein sequence ID" value="SDH30817.1"/>
    <property type="molecule type" value="Genomic_DNA"/>
</dbReference>
<dbReference type="PROSITE" id="PS51186">
    <property type="entry name" value="GNAT"/>
    <property type="match status" value="1"/>
</dbReference>
<dbReference type="AlphaFoldDB" id="A0A1G8BC60"/>
<dbReference type="Pfam" id="PF00583">
    <property type="entry name" value="Acetyltransf_1"/>
    <property type="match status" value="1"/>
</dbReference>
<accession>A0A1G8BC60</accession>
<evidence type="ECO:0000313" key="2">
    <source>
        <dbReference type="Proteomes" id="UP000183263"/>
    </source>
</evidence>
<dbReference type="InterPro" id="IPR016181">
    <property type="entry name" value="Acyl_CoA_acyltransferase"/>
</dbReference>
<reference evidence="1 2" key="1">
    <citation type="submission" date="2016-10" db="EMBL/GenBank/DDBJ databases">
        <authorList>
            <person name="de Groot N.N."/>
        </authorList>
    </citation>
    <scope>NUCLEOTIDE SEQUENCE [LARGE SCALE GENOMIC DNA]</scope>
    <source>
        <strain evidence="1 2">DSM 44892</strain>
    </source>
</reference>